<comment type="caution">
    <text evidence="2">The sequence shown here is derived from an EMBL/GenBank/DDBJ whole genome shotgun (WGS) entry which is preliminary data.</text>
</comment>
<evidence type="ECO:0000313" key="3">
    <source>
        <dbReference type="Proteomes" id="UP000237846"/>
    </source>
</evidence>
<reference evidence="2 3" key="1">
    <citation type="submission" date="2018-03" db="EMBL/GenBank/DDBJ databases">
        <title>Genomic Encyclopedia of Archaeal and Bacterial Type Strains, Phase II (KMG-II): from individual species to whole genera.</title>
        <authorList>
            <person name="Goeker M."/>
        </authorList>
    </citation>
    <scope>NUCLEOTIDE SEQUENCE [LARGE SCALE GENOMIC DNA]</scope>
    <source>
        <strain evidence="2 3">DSM 45601</strain>
    </source>
</reference>
<accession>A0A2T0Q792</accession>
<feature type="compositionally biased region" description="Polar residues" evidence="1">
    <location>
        <begin position="1"/>
        <end position="20"/>
    </location>
</feature>
<proteinExistence type="predicted"/>
<organism evidence="2 3">
    <name type="scientific">Allonocardiopsis opalescens</name>
    <dbReference type="NCBI Taxonomy" id="1144618"/>
    <lineage>
        <taxon>Bacteria</taxon>
        <taxon>Bacillati</taxon>
        <taxon>Actinomycetota</taxon>
        <taxon>Actinomycetes</taxon>
        <taxon>Streptosporangiales</taxon>
        <taxon>Allonocardiopsis</taxon>
    </lineage>
</organism>
<evidence type="ECO:0000256" key="1">
    <source>
        <dbReference type="SAM" id="MobiDB-lite"/>
    </source>
</evidence>
<keyword evidence="3" id="KW-1185">Reference proteome</keyword>
<protein>
    <submittedName>
        <fullName evidence="2">Uncharacterized protein</fullName>
    </submittedName>
</protein>
<feature type="region of interest" description="Disordered" evidence="1">
    <location>
        <begin position="1"/>
        <end position="62"/>
    </location>
</feature>
<name>A0A2T0Q792_9ACTN</name>
<dbReference type="AlphaFoldDB" id="A0A2T0Q792"/>
<feature type="compositionally biased region" description="Basic residues" evidence="1">
    <location>
        <begin position="25"/>
        <end position="38"/>
    </location>
</feature>
<evidence type="ECO:0000313" key="2">
    <source>
        <dbReference type="EMBL" id="PRX99583.1"/>
    </source>
</evidence>
<sequence>MAEAMSSNTAAVPTHTSTDTEAAAHRHTATSRSHRTRLNTRQTTRSGPGHRPAPASGWWSGP</sequence>
<dbReference type="Proteomes" id="UP000237846">
    <property type="component" value="Unassembled WGS sequence"/>
</dbReference>
<dbReference type="EMBL" id="PVZC01000003">
    <property type="protein sequence ID" value="PRX99583.1"/>
    <property type="molecule type" value="Genomic_DNA"/>
</dbReference>
<gene>
    <name evidence="2" type="ORF">CLV72_103185</name>
</gene>